<evidence type="ECO:0000313" key="1">
    <source>
        <dbReference type="EMBL" id="OLQ11850.1"/>
    </source>
</evidence>
<dbReference type="Proteomes" id="UP000186817">
    <property type="component" value="Unassembled WGS sequence"/>
</dbReference>
<gene>
    <name evidence="1" type="ORF">AK812_SmicGene49083</name>
</gene>
<comment type="caution">
    <text evidence="1">The sequence shown here is derived from an EMBL/GenBank/DDBJ whole genome shotgun (WGS) entry which is preliminary data.</text>
</comment>
<accession>A0A1Q9EWM7</accession>
<reference evidence="1 2" key="1">
    <citation type="submission" date="2016-02" db="EMBL/GenBank/DDBJ databases">
        <title>Genome analysis of coral dinoflagellate symbionts highlights evolutionary adaptations to a symbiotic lifestyle.</title>
        <authorList>
            <person name="Aranda M."/>
            <person name="Li Y."/>
            <person name="Liew Y.J."/>
            <person name="Baumgarten S."/>
            <person name="Simakov O."/>
            <person name="Wilson M."/>
            <person name="Piel J."/>
            <person name="Ashoor H."/>
            <person name="Bougouffa S."/>
            <person name="Bajic V.B."/>
            <person name="Ryu T."/>
            <person name="Ravasi T."/>
            <person name="Bayer T."/>
            <person name="Micklem G."/>
            <person name="Kim H."/>
            <person name="Bhak J."/>
            <person name="Lajeunesse T.C."/>
            <person name="Voolstra C.R."/>
        </authorList>
    </citation>
    <scope>NUCLEOTIDE SEQUENCE [LARGE SCALE GENOMIC DNA]</scope>
    <source>
        <strain evidence="1 2">CCMP2467</strain>
    </source>
</reference>
<evidence type="ECO:0000313" key="2">
    <source>
        <dbReference type="Proteomes" id="UP000186817"/>
    </source>
</evidence>
<name>A0A1Q9EWM7_SYMMI</name>
<dbReference type="EMBL" id="LSRX01000053">
    <property type="protein sequence ID" value="OLQ11850.1"/>
    <property type="molecule type" value="Genomic_DNA"/>
</dbReference>
<protein>
    <submittedName>
        <fullName evidence="1">Uncharacterized protein</fullName>
    </submittedName>
</protein>
<proteinExistence type="predicted"/>
<organism evidence="1 2">
    <name type="scientific">Symbiodinium microadriaticum</name>
    <name type="common">Dinoflagellate</name>
    <name type="synonym">Zooxanthella microadriatica</name>
    <dbReference type="NCBI Taxonomy" id="2951"/>
    <lineage>
        <taxon>Eukaryota</taxon>
        <taxon>Sar</taxon>
        <taxon>Alveolata</taxon>
        <taxon>Dinophyceae</taxon>
        <taxon>Suessiales</taxon>
        <taxon>Symbiodiniaceae</taxon>
        <taxon>Symbiodinium</taxon>
    </lineage>
</organism>
<sequence length="120" mass="13952">MRTWTALCVDFCERHPSVHQQSHHQRQFLASMAEQLCLLQLLNPCAQLVERADGNNSNKVMLMRRRLPEVSDSLQRVAVELKQRNKTCAFLPLEILHGPFPHHRVFLRTRDADKGRIITT</sequence>
<keyword evidence="2" id="KW-1185">Reference proteome</keyword>
<dbReference type="AlphaFoldDB" id="A0A1Q9EWM7"/>